<reference evidence="1 2" key="1">
    <citation type="submission" date="2017-11" db="EMBL/GenBank/DDBJ databases">
        <title>De-novo sequencing of pomegranate (Punica granatum L.) genome.</title>
        <authorList>
            <person name="Akparov Z."/>
            <person name="Amiraslanov A."/>
            <person name="Hajiyeva S."/>
            <person name="Abbasov M."/>
            <person name="Kaur K."/>
            <person name="Hamwieh A."/>
            <person name="Solovyev V."/>
            <person name="Salamov A."/>
            <person name="Braich B."/>
            <person name="Kosarev P."/>
            <person name="Mahmoud A."/>
            <person name="Hajiyev E."/>
            <person name="Babayeva S."/>
            <person name="Izzatullayeva V."/>
            <person name="Mammadov A."/>
            <person name="Mammadov A."/>
            <person name="Sharifova S."/>
            <person name="Ojaghi J."/>
            <person name="Eynullazada K."/>
            <person name="Bayramov B."/>
            <person name="Abdulazimova A."/>
            <person name="Shahmuradov I."/>
        </authorList>
    </citation>
    <scope>NUCLEOTIDE SEQUENCE [LARGE SCALE GENOMIC DNA]</scope>
    <source>
        <strain evidence="2">cv. AG2017</strain>
        <tissue evidence="1">Leaf</tissue>
    </source>
</reference>
<comment type="caution">
    <text evidence="1">The sequence shown here is derived from an EMBL/GenBank/DDBJ whole genome shotgun (WGS) entry which is preliminary data.</text>
</comment>
<dbReference type="AlphaFoldDB" id="A0A2I0IGG2"/>
<dbReference type="Proteomes" id="UP000233551">
    <property type="component" value="Unassembled WGS sequence"/>
</dbReference>
<protein>
    <submittedName>
        <fullName evidence="1">Uncharacterized protein</fullName>
    </submittedName>
</protein>
<name>A0A2I0IGG2_PUNGR</name>
<keyword evidence="2" id="KW-1185">Reference proteome</keyword>
<accession>A0A2I0IGG2</accession>
<proteinExistence type="predicted"/>
<organism evidence="1 2">
    <name type="scientific">Punica granatum</name>
    <name type="common">Pomegranate</name>
    <dbReference type="NCBI Taxonomy" id="22663"/>
    <lineage>
        <taxon>Eukaryota</taxon>
        <taxon>Viridiplantae</taxon>
        <taxon>Streptophyta</taxon>
        <taxon>Embryophyta</taxon>
        <taxon>Tracheophyta</taxon>
        <taxon>Spermatophyta</taxon>
        <taxon>Magnoliopsida</taxon>
        <taxon>eudicotyledons</taxon>
        <taxon>Gunneridae</taxon>
        <taxon>Pentapetalae</taxon>
        <taxon>rosids</taxon>
        <taxon>malvids</taxon>
        <taxon>Myrtales</taxon>
        <taxon>Lythraceae</taxon>
        <taxon>Punica</taxon>
    </lineage>
</organism>
<gene>
    <name evidence="1" type="ORF">CRG98_036537</name>
</gene>
<evidence type="ECO:0000313" key="2">
    <source>
        <dbReference type="Proteomes" id="UP000233551"/>
    </source>
</evidence>
<sequence>MGEVVVVINLTWTHFSVTRRLLVTLCGDTSSKLNPMALSGTSKISDRGDGDDVPSINLSASGNFAEICRRGEDRRGVGRAESSFFPASFV</sequence>
<dbReference type="EMBL" id="PGOL01003088">
    <property type="protein sequence ID" value="PKI43058.1"/>
    <property type="molecule type" value="Genomic_DNA"/>
</dbReference>
<evidence type="ECO:0000313" key="1">
    <source>
        <dbReference type="EMBL" id="PKI43058.1"/>
    </source>
</evidence>